<dbReference type="GO" id="GO:0006805">
    <property type="term" value="P:xenobiotic metabolic process"/>
    <property type="evidence" value="ECO:0007669"/>
    <property type="project" value="TreeGrafter"/>
</dbReference>
<dbReference type="InterPro" id="IPR017972">
    <property type="entry name" value="Cyt_P450_CS"/>
</dbReference>
<dbReference type="PROSITE" id="PS00086">
    <property type="entry name" value="CYTOCHROME_P450"/>
    <property type="match status" value="1"/>
</dbReference>
<dbReference type="GO" id="GO:0005506">
    <property type="term" value="F:iron ion binding"/>
    <property type="evidence" value="ECO:0007669"/>
    <property type="project" value="InterPro"/>
</dbReference>
<feature type="binding site" description="axial binding residue" evidence="7">
    <location>
        <position position="452"/>
    </location>
    <ligand>
        <name>heme</name>
        <dbReference type="ChEBI" id="CHEBI:30413"/>
    </ligand>
    <ligandPart>
        <name>Fe</name>
        <dbReference type="ChEBI" id="CHEBI:18248"/>
    </ligandPart>
</feature>
<dbReference type="Proteomes" id="UP000326759">
    <property type="component" value="Unassembled WGS sequence"/>
</dbReference>
<comment type="similarity">
    <text evidence="2 8">Belongs to the cytochrome P450 family.</text>
</comment>
<dbReference type="GO" id="GO:0005737">
    <property type="term" value="C:cytoplasm"/>
    <property type="evidence" value="ECO:0007669"/>
    <property type="project" value="TreeGrafter"/>
</dbReference>
<dbReference type="Pfam" id="PF00067">
    <property type="entry name" value="p450"/>
    <property type="match status" value="1"/>
</dbReference>
<dbReference type="SUPFAM" id="SSF48264">
    <property type="entry name" value="Cytochrome P450"/>
    <property type="match status" value="1"/>
</dbReference>
<keyword evidence="6 8" id="KW-0503">Monooxygenase</keyword>
<keyword evidence="5 7" id="KW-0408">Iron</keyword>
<keyword evidence="7 8" id="KW-0349">Heme</keyword>
<reference evidence="10 11" key="1">
    <citation type="journal article" date="2019" name="PLoS Biol.">
        <title>Sex chromosomes control vertical transmission of feminizing Wolbachia symbionts in an isopod.</title>
        <authorList>
            <person name="Becking T."/>
            <person name="Chebbi M.A."/>
            <person name="Giraud I."/>
            <person name="Moumen B."/>
            <person name="Laverre T."/>
            <person name="Caubet Y."/>
            <person name="Peccoud J."/>
            <person name="Gilbert C."/>
            <person name="Cordaux R."/>
        </authorList>
    </citation>
    <scope>NUCLEOTIDE SEQUENCE [LARGE SCALE GENOMIC DNA]</scope>
    <source>
        <strain evidence="10">ANa2</strain>
        <tissue evidence="10">Whole body excluding digestive tract and cuticle</tissue>
    </source>
</reference>
<dbReference type="InterPro" id="IPR050182">
    <property type="entry name" value="Cytochrome_P450_fam2"/>
</dbReference>
<evidence type="ECO:0000256" key="3">
    <source>
        <dbReference type="ARBA" id="ARBA00022723"/>
    </source>
</evidence>
<accession>A0A5N5TAB7</accession>
<evidence type="ECO:0000313" key="11">
    <source>
        <dbReference type="Proteomes" id="UP000326759"/>
    </source>
</evidence>
<evidence type="ECO:0000313" key="10">
    <source>
        <dbReference type="EMBL" id="KAB7503422.1"/>
    </source>
</evidence>
<evidence type="ECO:0000256" key="1">
    <source>
        <dbReference type="ARBA" id="ARBA00001971"/>
    </source>
</evidence>
<keyword evidence="11" id="KW-1185">Reference proteome</keyword>
<comment type="cofactor">
    <cofactor evidence="1 7">
        <name>heme</name>
        <dbReference type="ChEBI" id="CHEBI:30413"/>
    </cofactor>
</comment>
<dbReference type="OrthoDB" id="1055148at2759"/>
<dbReference type="InterPro" id="IPR036396">
    <property type="entry name" value="Cyt_P450_sf"/>
</dbReference>
<keyword evidence="3 7" id="KW-0479">Metal-binding</keyword>
<evidence type="ECO:0000256" key="6">
    <source>
        <dbReference type="ARBA" id="ARBA00023033"/>
    </source>
</evidence>
<evidence type="ECO:0000256" key="8">
    <source>
        <dbReference type="RuleBase" id="RU000461"/>
    </source>
</evidence>
<feature type="chain" id="PRO_5024362878" evidence="9">
    <location>
        <begin position="24"/>
        <end position="503"/>
    </location>
</feature>
<dbReference type="FunFam" id="1.10.630.10:FF:000036">
    <property type="entry name" value="CYtochrome P450 family"/>
    <property type="match status" value="1"/>
</dbReference>
<dbReference type="Gene3D" id="1.10.630.10">
    <property type="entry name" value="Cytochrome P450"/>
    <property type="match status" value="1"/>
</dbReference>
<comment type="caution">
    <text evidence="10">The sequence shown here is derived from an EMBL/GenBank/DDBJ whole genome shotgun (WGS) entry which is preliminary data.</text>
</comment>
<protein>
    <submittedName>
        <fullName evidence="10">Cytochrome P450 2L1</fullName>
    </submittedName>
</protein>
<evidence type="ECO:0000256" key="9">
    <source>
        <dbReference type="SAM" id="SignalP"/>
    </source>
</evidence>
<dbReference type="GO" id="GO:0016712">
    <property type="term" value="F:oxidoreductase activity, acting on paired donors, with incorporation or reduction of molecular oxygen, reduced flavin or flavoprotein as one donor, and incorporation of one atom of oxygen"/>
    <property type="evidence" value="ECO:0007669"/>
    <property type="project" value="TreeGrafter"/>
</dbReference>
<keyword evidence="9" id="KW-0732">Signal</keyword>
<proteinExistence type="inferred from homology"/>
<dbReference type="InterPro" id="IPR002401">
    <property type="entry name" value="Cyt_P450_E_grp-I"/>
</dbReference>
<dbReference type="GO" id="GO:0020037">
    <property type="term" value="F:heme binding"/>
    <property type="evidence" value="ECO:0007669"/>
    <property type="project" value="InterPro"/>
</dbReference>
<evidence type="ECO:0000256" key="7">
    <source>
        <dbReference type="PIRSR" id="PIRSR602401-1"/>
    </source>
</evidence>
<dbReference type="EMBL" id="SEYY01005201">
    <property type="protein sequence ID" value="KAB7503422.1"/>
    <property type="molecule type" value="Genomic_DNA"/>
</dbReference>
<name>A0A5N5TAB7_9CRUS</name>
<dbReference type="PANTHER" id="PTHR24300:SF403">
    <property type="entry name" value="CYTOCHROME P450 306A1"/>
    <property type="match status" value="1"/>
</dbReference>
<keyword evidence="4 8" id="KW-0560">Oxidoreductase</keyword>
<dbReference type="GO" id="GO:0008395">
    <property type="term" value="F:steroid hydroxylase activity"/>
    <property type="evidence" value="ECO:0007669"/>
    <property type="project" value="TreeGrafter"/>
</dbReference>
<dbReference type="GO" id="GO:0006082">
    <property type="term" value="P:organic acid metabolic process"/>
    <property type="evidence" value="ECO:0007669"/>
    <property type="project" value="TreeGrafter"/>
</dbReference>
<gene>
    <name evidence="10" type="ORF">Anas_09148</name>
</gene>
<sequence>MLIELILIGLVIFTLWNITKKPADYPPGPWGYPIIGYIPNGKFGFEAKISQLRKEHGRIFCWKIGARILVFINDIKLIKEAFQNITFANRPDIIFLSFLEDKSLGIVSTNGPHWHQLRRFSLRHLRDLGMGKSKIVSAIQFEVTELVNHIKKQSGKPAPFPNVLTMAVINVLWQMVASKRYDFDDENILAMHHDMGEAQRSLNRLAFLDMFPWIASVLPEALLNKITLKYKFKLVSDKMSKRFQAYIDEHKKTLDENNPRDYIDEYLIEMKRQESQPDSTMSGKFTYYKNTFSVILKIFKIDLIGCIADLFAAGLETTSMTTIWAVFYLATFPEIQEKVHKEIDSVLLNGTLVTIEDKSRLPYMEAFLTEVLRYSTLVPNGVPHTVMEDTKLGGYIIPKESIILTTTESFHFNPNYFESPEEFRPERFLTAEGKFSAPREGFFPFGIGKRQCLGESLARMELFIFLTSLAQNFSFSSPPGKNIDLIPADIPIINQPKMETRYC</sequence>
<dbReference type="PRINTS" id="PR00463">
    <property type="entry name" value="EP450I"/>
</dbReference>
<evidence type="ECO:0000256" key="4">
    <source>
        <dbReference type="ARBA" id="ARBA00023002"/>
    </source>
</evidence>
<organism evidence="10 11">
    <name type="scientific">Armadillidium nasatum</name>
    <dbReference type="NCBI Taxonomy" id="96803"/>
    <lineage>
        <taxon>Eukaryota</taxon>
        <taxon>Metazoa</taxon>
        <taxon>Ecdysozoa</taxon>
        <taxon>Arthropoda</taxon>
        <taxon>Crustacea</taxon>
        <taxon>Multicrustacea</taxon>
        <taxon>Malacostraca</taxon>
        <taxon>Eumalacostraca</taxon>
        <taxon>Peracarida</taxon>
        <taxon>Isopoda</taxon>
        <taxon>Oniscidea</taxon>
        <taxon>Crinocheta</taxon>
        <taxon>Armadillidiidae</taxon>
        <taxon>Armadillidium</taxon>
    </lineage>
</organism>
<dbReference type="PRINTS" id="PR00385">
    <property type="entry name" value="P450"/>
</dbReference>
<evidence type="ECO:0000256" key="5">
    <source>
        <dbReference type="ARBA" id="ARBA00023004"/>
    </source>
</evidence>
<feature type="signal peptide" evidence="9">
    <location>
        <begin position="1"/>
        <end position="23"/>
    </location>
</feature>
<dbReference type="PANTHER" id="PTHR24300">
    <property type="entry name" value="CYTOCHROME P450 508A4-RELATED"/>
    <property type="match status" value="1"/>
</dbReference>
<dbReference type="InterPro" id="IPR001128">
    <property type="entry name" value="Cyt_P450"/>
</dbReference>
<dbReference type="AlphaFoldDB" id="A0A5N5TAB7"/>
<evidence type="ECO:0000256" key="2">
    <source>
        <dbReference type="ARBA" id="ARBA00010617"/>
    </source>
</evidence>